<dbReference type="AlphaFoldDB" id="A0A918F2T7"/>
<evidence type="ECO:0008006" key="4">
    <source>
        <dbReference type="Google" id="ProtNLM"/>
    </source>
</evidence>
<organism evidence="2 3">
    <name type="scientific">Deinococcus ruber</name>
    <dbReference type="NCBI Taxonomy" id="1848197"/>
    <lineage>
        <taxon>Bacteria</taxon>
        <taxon>Thermotogati</taxon>
        <taxon>Deinococcota</taxon>
        <taxon>Deinococci</taxon>
        <taxon>Deinococcales</taxon>
        <taxon>Deinococcaceae</taxon>
        <taxon>Deinococcus</taxon>
    </lineage>
</organism>
<dbReference type="Pfam" id="PF12836">
    <property type="entry name" value="HHH_3"/>
    <property type="match status" value="1"/>
</dbReference>
<protein>
    <recommendedName>
        <fullName evidence="4">Competence protein ComEA</fullName>
    </recommendedName>
</protein>
<dbReference type="EMBL" id="BMQL01000002">
    <property type="protein sequence ID" value="GGQ96281.1"/>
    <property type="molecule type" value="Genomic_DNA"/>
</dbReference>
<reference evidence="2" key="2">
    <citation type="submission" date="2020-09" db="EMBL/GenBank/DDBJ databases">
        <authorList>
            <person name="Sun Q."/>
            <person name="Ohkuma M."/>
        </authorList>
    </citation>
    <scope>NUCLEOTIDE SEQUENCE</scope>
    <source>
        <strain evidence="2">JCM 31311</strain>
    </source>
</reference>
<evidence type="ECO:0000313" key="3">
    <source>
        <dbReference type="Proteomes" id="UP000603865"/>
    </source>
</evidence>
<keyword evidence="1" id="KW-0732">Signal</keyword>
<sequence length="110" mass="11577">MKRSAHILLGLLTAVTLTGTALAASGTTTATTPATTMKMPKPTVALPPAGFKVNVNTGSAADLLKVPGLSQKVVDDLIKNRPFKDQAELVKKVRGIGPKNVLKMAPYFTY</sequence>
<proteinExistence type="predicted"/>
<keyword evidence="3" id="KW-1185">Reference proteome</keyword>
<gene>
    <name evidence="2" type="ORF">GCM10008957_05660</name>
</gene>
<dbReference type="SUPFAM" id="SSF81585">
    <property type="entry name" value="PsbU/PolX domain-like"/>
    <property type="match status" value="1"/>
</dbReference>
<dbReference type="Proteomes" id="UP000603865">
    <property type="component" value="Unassembled WGS sequence"/>
</dbReference>
<feature type="signal peptide" evidence="1">
    <location>
        <begin position="1"/>
        <end position="23"/>
    </location>
</feature>
<evidence type="ECO:0000313" key="2">
    <source>
        <dbReference type="EMBL" id="GGQ96281.1"/>
    </source>
</evidence>
<dbReference type="RefSeq" id="WP_189087997.1">
    <property type="nucleotide sequence ID" value="NZ_BMQL01000002.1"/>
</dbReference>
<dbReference type="Gene3D" id="1.10.150.320">
    <property type="entry name" value="Photosystem II 12 kDa extrinsic protein"/>
    <property type="match status" value="1"/>
</dbReference>
<reference evidence="2" key="1">
    <citation type="journal article" date="2014" name="Int. J. Syst. Evol. Microbiol.">
        <title>Complete genome sequence of Corynebacterium casei LMG S-19264T (=DSM 44701T), isolated from a smear-ripened cheese.</title>
        <authorList>
            <consortium name="US DOE Joint Genome Institute (JGI-PGF)"/>
            <person name="Walter F."/>
            <person name="Albersmeier A."/>
            <person name="Kalinowski J."/>
            <person name="Ruckert C."/>
        </authorList>
    </citation>
    <scope>NUCLEOTIDE SEQUENCE</scope>
    <source>
        <strain evidence="2">JCM 31311</strain>
    </source>
</reference>
<comment type="caution">
    <text evidence="2">The sequence shown here is derived from an EMBL/GenBank/DDBJ whole genome shotgun (WGS) entry which is preliminary data.</text>
</comment>
<accession>A0A918F2T7</accession>
<evidence type="ECO:0000256" key="1">
    <source>
        <dbReference type="SAM" id="SignalP"/>
    </source>
</evidence>
<name>A0A918F2T7_9DEIO</name>
<feature type="chain" id="PRO_5037180541" description="Competence protein ComEA" evidence="1">
    <location>
        <begin position="24"/>
        <end position="110"/>
    </location>
</feature>